<organism evidence="1">
    <name type="scientific">Arundo donax</name>
    <name type="common">Giant reed</name>
    <name type="synonym">Donax arundinaceus</name>
    <dbReference type="NCBI Taxonomy" id="35708"/>
    <lineage>
        <taxon>Eukaryota</taxon>
        <taxon>Viridiplantae</taxon>
        <taxon>Streptophyta</taxon>
        <taxon>Embryophyta</taxon>
        <taxon>Tracheophyta</taxon>
        <taxon>Spermatophyta</taxon>
        <taxon>Magnoliopsida</taxon>
        <taxon>Liliopsida</taxon>
        <taxon>Poales</taxon>
        <taxon>Poaceae</taxon>
        <taxon>PACMAD clade</taxon>
        <taxon>Arundinoideae</taxon>
        <taxon>Arundineae</taxon>
        <taxon>Arundo</taxon>
    </lineage>
</organism>
<accession>A0A0A9FRS9</accession>
<dbReference type="AlphaFoldDB" id="A0A0A9FRS9"/>
<dbReference type="EMBL" id="GBRH01182909">
    <property type="protein sequence ID" value="JAE14987.1"/>
    <property type="molecule type" value="Transcribed_RNA"/>
</dbReference>
<reference evidence="1" key="1">
    <citation type="submission" date="2014-09" db="EMBL/GenBank/DDBJ databases">
        <authorList>
            <person name="Magalhaes I.L.F."/>
            <person name="Oliveira U."/>
            <person name="Santos F.R."/>
            <person name="Vidigal T.H.D.A."/>
            <person name="Brescovit A.D."/>
            <person name="Santos A.J."/>
        </authorList>
    </citation>
    <scope>NUCLEOTIDE SEQUENCE</scope>
    <source>
        <tissue evidence="1">Shoot tissue taken approximately 20 cm above the soil surface</tissue>
    </source>
</reference>
<proteinExistence type="predicted"/>
<reference evidence="1" key="2">
    <citation type="journal article" date="2015" name="Data Brief">
        <title>Shoot transcriptome of the giant reed, Arundo donax.</title>
        <authorList>
            <person name="Barrero R.A."/>
            <person name="Guerrero F.D."/>
            <person name="Moolhuijzen P."/>
            <person name="Goolsby J.A."/>
            <person name="Tidwell J."/>
            <person name="Bellgard S.E."/>
            <person name="Bellgard M.I."/>
        </authorList>
    </citation>
    <scope>NUCLEOTIDE SEQUENCE</scope>
    <source>
        <tissue evidence="1">Shoot tissue taken approximately 20 cm above the soil surface</tissue>
    </source>
</reference>
<sequence length="54" mass="6195">MQLSLVQVNFPFEQLWQSLILVDNIHAADSHANDDLPVVAKVLNIFFRAMERSL</sequence>
<protein>
    <submittedName>
        <fullName evidence="1">Uncharacterized protein</fullName>
    </submittedName>
</protein>
<evidence type="ECO:0000313" key="1">
    <source>
        <dbReference type="EMBL" id="JAE14987.1"/>
    </source>
</evidence>
<name>A0A0A9FRS9_ARUDO</name>